<proteinExistence type="predicted"/>
<dbReference type="EMBL" id="JANJQO010001152">
    <property type="protein sequence ID" value="KAJ2972418.1"/>
    <property type="molecule type" value="Genomic_DNA"/>
</dbReference>
<protein>
    <submittedName>
        <fullName evidence="1">Uncharacterized protein</fullName>
    </submittedName>
</protein>
<name>A0ACC1N083_9HYPO</name>
<gene>
    <name evidence="1" type="ORF">NQ176_g7169</name>
</gene>
<comment type="caution">
    <text evidence="1">The sequence shown here is derived from an EMBL/GenBank/DDBJ whole genome shotgun (WGS) entry which is preliminary data.</text>
</comment>
<reference evidence="1" key="1">
    <citation type="submission" date="2022-08" db="EMBL/GenBank/DDBJ databases">
        <title>Genome Sequence of Lecanicillium fungicola.</title>
        <authorList>
            <person name="Buettner E."/>
        </authorList>
    </citation>
    <scope>NUCLEOTIDE SEQUENCE</scope>
    <source>
        <strain evidence="1">Babe33</strain>
    </source>
</reference>
<evidence type="ECO:0000313" key="1">
    <source>
        <dbReference type="EMBL" id="KAJ2972418.1"/>
    </source>
</evidence>
<sequence length="1076" mass="121669">MFRFLKKNKKRQASERANEDARQCHNATSSSAPGECGREVSVTYKPAGPSPKMDELFPEENSIYGLRALQTPSSYDVDIVFVHGLTGRADKTFLHNATGVYWPVHLLPNEIPNARILTFGYDADVAHFMGAVGKNTIEDHALNLVNDMARMKRSGCSTSGKVIFVAHSLGGLIVKKAMAISENSAASHLRLIERATIAIAFFGTPHRGSNLAPFAKFVASVFQASGKRINSDILEVLKRDSQVLAAIESAFMNWVERKGDQIQISCFYETEELPGVGMVVKAESAKFGHWPQQSIRANHMEMVKFPSVEDEGFQRAIGELQRWIEDFQGRISLQKSSAVTIQYALEACVSIMGLEENELLKEPAPPELEPELYKGSFDESIEWFTKSPEFNAWRDDAGFSLLWIHGPPACGKTTLLAYTLRRLPQYIKYTNNWDVAAIFRGRVTHSVNELLASLAFQLINNSPRTEIPRKEVKSQLTLLTGREFTNYLRCLGTLYFAEWNSRETAIREEKGGKWLLANSEYTQWNNNAASDFLWLEGKPGSGKSTLLKRITRNIRDTHGISPKDYSPDRQVGAHKGYRGSYYSDQNTIVAEFYYSFRGGTTETSHELMLRSLVYQIWSQNSRLFPVLQKRYRRLAKENENMATGKNSFWRYEELKYALQSLHDIDFPVKIYIIVDGMDESDNEKREDVLRFLPALAARSSQCIVKVLVASRPETTINLHLMQGRHIVLQQFNTKDIQIAINDGIDYLKSFSRDNDSSSDGFLDIAEYILENSEGVFLWVSLVLRDLERTIRKGAYTLDRLLRQVRTLPKDLGGPKGFYRLMVESMIRCQENDASQHDEEKEEDIKTSRRILNWVTFSRFPISIRELEGVLATPAECDIEPSNYSFEQHKPLDLERGIMSYCGGLVEARTSRRSLQLIHQTAREFLLDRAEPAKPYCLDEISGDGEIAATCFRNLKLVFLATLPQLEADENQEQLEKLTKYLETYANRLLEESDIREPSQNFGSVLEVASAEGFVAIVKELMNHGADINMAGGYYGSALQAASSNGHEEVVKILVDYGAEIDTAGRYYGKCVSSCFI</sequence>
<evidence type="ECO:0000313" key="2">
    <source>
        <dbReference type="Proteomes" id="UP001143910"/>
    </source>
</evidence>
<keyword evidence="2" id="KW-1185">Reference proteome</keyword>
<dbReference type="Proteomes" id="UP001143910">
    <property type="component" value="Unassembled WGS sequence"/>
</dbReference>
<accession>A0ACC1N083</accession>
<organism evidence="1 2">
    <name type="scientific">Zarea fungicola</name>
    <dbReference type="NCBI Taxonomy" id="93591"/>
    <lineage>
        <taxon>Eukaryota</taxon>
        <taxon>Fungi</taxon>
        <taxon>Dikarya</taxon>
        <taxon>Ascomycota</taxon>
        <taxon>Pezizomycotina</taxon>
        <taxon>Sordariomycetes</taxon>
        <taxon>Hypocreomycetidae</taxon>
        <taxon>Hypocreales</taxon>
        <taxon>Cordycipitaceae</taxon>
        <taxon>Zarea</taxon>
    </lineage>
</organism>